<dbReference type="EMBL" id="FQZF01000018">
    <property type="protein sequence ID" value="SHJ67287.1"/>
    <property type="molecule type" value="Genomic_DNA"/>
</dbReference>
<dbReference type="STRING" id="198092.SAMN02745194_03077"/>
<accession>A0A1M6L7W5</accession>
<evidence type="ECO:0000313" key="1">
    <source>
        <dbReference type="EMBL" id="SHJ67287.1"/>
    </source>
</evidence>
<name>A0A1M6L7W5_9PROT</name>
<keyword evidence="2" id="KW-1185">Reference proteome</keyword>
<protein>
    <recommendedName>
        <fullName evidence="3">Bacteriophage holin of superfamily 6 (Holin_LLH)</fullName>
    </recommendedName>
</protein>
<evidence type="ECO:0000313" key="2">
    <source>
        <dbReference type="Proteomes" id="UP000184387"/>
    </source>
</evidence>
<dbReference type="RefSeq" id="WP_073136270.1">
    <property type="nucleotide sequence ID" value="NZ_FQZF01000018.1"/>
</dbReference>
<proteinExistence type="predicted"/>
<reference evidence="1 2" key="1">
    <citation type="submission" date="2016-11" db="EMBL/GenBank/DDBJ databases">
        <authorList>
            <person name="Jaros S."/>
            <person name="Januszkiewicz K."/>
            <person name="Wedrychowicz H."/>
        </authorList>
    </citation>
    <scope>NUCLEOTIDE SEQUENCE [LARGE SCALE GENOMIC DNA]</scope>
    <source>
        <strain evidence="1 2">DSM 14916</strain>
    </source>
</reference>
<gene>
    <name evidence="1" type="ORF">SAMN02745194_03077</name>
</gene>
<evidence type="ECO:0008006" key="3">
    <source>
        <dbReference type="Google" id="ProtNLM"/>
    </source>
</evidence>
<organism evidence="1 2">
    <name type="scientific">Muricoccus roseus</name>
    <dbReference type="NCBI Taxonomy" id="198092"/>
    <lineage>
        <taxon>Bacteria</taxon>
        <taxon>Pseudomonadati</taxon>
        <taxon>Pseudomonadota</taxon>
        <taxon>Alphaproteobacteria</taxon>
        <taxon>Acetobacterales</taxon>
        <taxon>Roseomonadaceae</taxon>
        <taxon>Muricoccus</taxon>
    </lineage>
</organism>
<sequence>MDTLQVALVALTVAFLGLLTGLIPYLGAAAKAALVAYTESKHQAAINNAAETLAIKAEKEGVDPATLVGTLRQRLPDAMAALSPTDATLRDVLTKAGAKVTGRIAMELATGLEGRGA</sequence>
<dbReference type="AlphaFoldDB" id="A0A1M6L7W5"/>
<dbReference type="Proteomes" id="UP000184387">
    <property type="component" value="Unassembled WGS sequence"/>
</dbReference>